<reference evidence="3" key="1">
    <citation type="journal article" date="2019" name="Int. J. Syst. Evol. Microbiol.">
        <title>The Global Catalogue of Microorganisms (GCM) 10K type strain sequencing project: providing services to taxonomists for standard genome sequencing and annotation.</title>
        <authorList>
            <consortium name="The Broad Institute Genomics Platform"/>
            <consortium name="The Broad Institute Genome Sequencing Center for Infectious Disease"/>
            <person name="Wu L."/>
            <person name="Ma J."/>
        </authorList>
    </citation>
    <scope>NUCLEOTIDE SEQUENCE [LARGE SCALE GENOMIC DNA]</scope>
    <source>
        <strain evidence="3">CGMCC 1.7064</strain>
    </source>
</reference>
<accession>A0ABQ2LQP1</accession>
<protein>
    <submittedName>
        <fullName evidence="2">Uncharacterized protein</fullName>
    </submittedName>
</protein>
<evidence type="ECO:0000313" key="3">
    <source>
        <dbReference type="Proteomes" id="UP000642509"/>
    </source>
</evidence>
<organism evidence="2 3">
    <name type="scientific">Citricoccus zhacaiensis</name>
    <dbReference type="NCBI Taxonomy" id="489142"/>
    <lineage>
        <taxon>Bacteria</taxon>
        <taxon>Bacillati</taxon>
        <taxon>Actinomycetota</taxon>
        <taxon>Actinomycetes</taxon>
        <taxon>Micrococcales</taxon>
        <taxon>Micrococcaceae</taxon>
        <taxon>Citricoccus</taxon>
    </lineage>
</organism>
<keyword evidence="1" id="KW-0472">Membrane</keyword>
<feature type="transmembrane region" description="Helical" evidence="1">
    <location>
        <begin position="21"/>
        <end position="37"/>
    </location>
</feature>
<dbReference type="EMBL" id="BMLQ01000001">
    <property type="protein sequence ID" value="GGO41979.1"/>
    <property type="molecule type" value="Genomic_DNA"/>
</dbReference>
<dbReference type="Proteomes" id="UP000642509">
    <property type="component" value="Unassembled WGS sequence"/>
</dbReference>
<dbReference type="RefSeq" id="WP_188804098.1">
    <property type="nucleotide sequence ID" value="NZ_BAAAOU010000003.1"/>
</dbReference>
<keyword evidence="1" id="KW-1133">Transmembrane helix</keyword>
<sequence>MATEAEGFGTFRDFLASRPNLAGLAAFIVVFIGVGLLSDSILAALLAAALGYGAGLILTPAHRKTYASGIPVRGATREEMDGRLAELRQQVRSHRAQLPPDSQHDLSMITVHLGEMIDRWDLVQQAPEQRLSIESLVYQYLPSTLDVFLRLPDSAKPAAAPEWNGQLRLLATEVSRSRDTVLKQDLQSMRNNGRVLEQKFEDGDLKMFRENGL</sequence>
<keyword evidence="3" id="KW-1185">Reference proteome</keyword>
<evidence type="ECO:0000313" key="2">
    <source>
        <dbReference type="EMBL" id="GGO41979.1"/>
    </source>
</evidence>
<name>A0ABQ2LQP1_9MICC</name>
<proteinExistence type="predicted"/>
<evidence type="ECO:0000256" key="1">
    <source>
        <dbReference type="SAM" id="Phobius"/>
    </source>
</evidence>
<keyword evidence="1" id="KW-0812">Transmembrane</keyword>
<comment type="caution">
    <text evidence="2">The sequence shown here is derived from an EMBL/GenBank/DDBJ whole genome shotgun (WGS) entry which is preliminary data.</text>
</comment>
<gene>
    <name evidence="2" type="ORF">GCM10010977_06750</name>
</gene>
<feature type="transmembrane region" description="Helical" evidence="1">
    <location>
        <begin position="43"/>
        <end position="61"/>
    </location>
</feature>